<dbReference type="OrthoDB" id="3242564at2"/>
<dbReference type="Proteomes" id="UP000552883">
    <property type="component" value="Unassembled WGS sequence"/>
</dbReference>
<evidence type="ECO:0000313" key="2">
    <source>
        <dbReference type="EMBL" id="MBB5618075.1"/>
    </source>
</evidence>
<keyword evidence="1" id="KW-0812">Transmembrane</keyword>
<keyword evidence="3" id="KW-1185">Reference proteome</keyword>
<feature type="transmembrane region" description="Helical" evidence="1">
    <location>
        <begin position="21"/>
        <end position="41"/>
    </location>
</feature>
<keyword evidence="1" id="KW-1133">Transmembrane helix</keyword>
<proteinExistence type="predicted"/>
<feature type="transmembrane region" description="Helical" evidence="1">
    <location>
        <begin position="950"/>
        <end position="971"/>
    </location>
</feature>
<keyword evidence="1" id="KW-0472">Membrane</keyword>
<accession>A0A840XAI2</accession>
<dbReference type="EMBL" id="JACHBS010000001">
    <property type="protein sequence ID" value="MBB5618075.1"/>
    <property type="molecule type" value="Genomic_DNA"/>
</dbReference>
<gene>
    <name evidence="2" type="ORF">BJ959_001571</name>
</gene>
<dbReference type="RefSeq" id="WP_153982911.1">
    <property type="nucleotide sequence ID" value="NZ_BAAANZ010000014.1"/>
</dbReference>
<reference evidence="2 3" key="1">
    <citation type="submission" date="2020-08" db="EMBL/GenBank/DDBJ databases">
        <title>Sequencing the genomes of 1000 actinobacteria strains.</title>
        <authorList>
            <person name="Klenk H.-P."/>
        </authorList>
    </citation>
    <scope>NUCLEOTIDE SEQUENCE [LARGE SCALE GENOMIC DNA]</scope>
    <source>
        <strain evidence="2 3">DSM 23889</strain>
    </source>
</reference>
<organism evidence="2 3">
    <name type="scientific">Microcella frigidaquae</name>
    <dbReference type="NCBI Taxonomy" id="424758"/>
    <lineage>
        <taxon>Bacteria</taxon>
        <taxon>Bacillati</taxon>
        <taxon>Actinomycetota</taxon>
        <taxon>Actinomycetes</taxon>
        <taxon>Micrococcales</taxon>
        <taxon>Microbacteriaceae</taxon>
        <taxon>Microcella</taxon>
    </lineage>
</organism>
<sequence length="1009" mass="105707">MSSAILPGPAGVGDPPRRTRLRAVLSVVVALLLAFSGLFVATQPAQAGSRGVGYDIGQGWLGAYQADDGRQVYCIDLGLDVPLSPTSGPHTVTSLDSLSRQQLAELNYVMARWGQSGDPNVTSAVAMFVWSIADAGTYNSHGMSGDAYYIARAPSGARSTILGLLAQMRAEAPAYAVTDPSLSLSIEMVDQYTGTLTVAAHPSHLQGTANLSGAVFDNGTTSRTLGAGQFGITGTPADGAPWYEIGASMSVAAEGYGAKVDLYMAGAGEQRTIAAVAGSPGSLSASAQTPRIDLDFQPVIGTQVASRFVAEGDPFVDQLTVSVTKGTWTILDGARIPITAAGTLFGPFDEQPAEADSPPIGAPVAGVEELTLAGAGDYTSAGSITAPSSGFYTWVWEIDKDAQGELGRYLIGSYTDRFGQVTETSVVPFQPKAVSTAQQRLVVPGDPLTDRLVVSSVNGPWLKVDGQPIPVVLEGTLYQVPGTRPPTQNAAVDLDAVPIGTVTVTATGPGSYISPVVTAPAAGFVTWVWEVKKSSQPEWVRDYLASGWSDDYGVPTESTSVRWPIHTTSELREYNVHPGGRAFDIVTVSGFPADHGDFHGDGYWLADVDELVHTVYGPFDTDAVLTDDLDLSDAPVLTSITTPARNGVYRLGYEDGDRITPTEAGYYVVVTSFAGDDRVQPYTSSPADILERFYVPPATPPATPPTVITQATPAALVGEPFDDMALVQGTIPDGATLVFRAYGPVPDGEAAVCEEAFYVSDPIPVTQPGVYRSGSTSVDAAGSVHWIETLYDADGEVLVEGSCGAPGETTVVTEQPVELTVTTLATPTVVLGEPATDTAIVSGTVPEGATMAFEAYRQHGDAPVCTAEELVYAGEPIPLDGPGDYLSEPVVFEHVGTYYWIETVRDSEGEILSRGLCGAPGETTTVTDVPAPPPPQPPTDKLAYTGTGDWIWPVGIAGGVFLLAGAAALVFGRRLAILRERNGYVREEDLEYGGLEDIDGLDLGSSDTP</sequence>
<comment type="caution">
    <text evidence="2">The sequence shown here is derived from an EMBL/GenBank/DDBJ whole genome shotgun (WGS) entry which is preliminary data.</text>
</comment>
<evidence type="ECO:0000256" key="1">
    <source>
        <dbReference type="SAM" id="Phobius"/>
    </source>
</evidence>
<protein>
    <submittedName>
        <fullName evidence="2">Uncharacterized protein</fullName>
    </submittedName>
</protein>
<dbReference type="AlphaFoldDB" id="A0A840XAI2"/>
<name>A0A840XAI2_9MICO</name>
<evidence type="ECO:0000313" key="3">
    <source>
        <dbReference type="Proteomes" id="UP000552883"/>
    </source>
</evidence>